<comment type="caution">
    <text evidence="1">The sequence shown here is derived from an EMBL/GenBank/DDBJ whole genome shotgun (WGS) entry which is preliminary data.</text>
</comment>
<evidence type="ECO:0000313" key="2">
    <source>
        <dbReference type="Proteomes" id="UP000241986"/>
    </source>
</evidence>
<evidence type="ECO:0000313" key="1">
    <source>
        <dbReference type="EMBL" id="PTH78789.1"/>
    </source>
</evidence>
<reference evidence="1 2" key="1">
    <citation type="submission" date="2018-03" db="EMBL/GenBank/DDBJ databases">
        <title>Aeromonas veronii whole genome sequencing and analysis.</title>
        <authorList>
            <person name="Xie H."/>
            <person name="Liu T."/>
            <person name="Wang K."/>
        </authorList>
    </citation>
    <scope>NUCLEOTIDE SEQUENCE [LARGE SCALE GENOMIC DNA]</scope>
    <source>
        <strain evidence="1 2">XH.VA.1</strain>
    </source>
</reference>
<proteinExistence type="predicted"/>
<name>A0A2T4MW36_AERVE</name>
<sequence>MTLILEKLRTFSINPTALIQKQLFQLPPDLVRFRIERAQALYFFALNDKTSALRRFYLVNEDLAKDLGDAAKLYCFVPFRSQLGPTGIMQVNMLASDKYSISKRQALEADSEVFSVTRLTDAYEFTTFTDHDIEPIGDVELDHMLHLAFADSIIEHREDPIFKRYFSLPDSEGSEQYNAIIPTTIENELITASSSYDDLLNIDINIDSINALL</sequence>
<dbReference type="Proteomes" id="UP000241986">
    <property type="component" value="Unassembled WGS sequence"/>
</dbReference>
<organism evidence="1 2">
    <name type="scientific">Aeromonas veronii</name>
    <dbReference type="NCBI Taxonomy" id="654"/>
    <lineage>
        <taxon>Bacteria</taxon>
        <taxon>Pseudomonadati</taxon>
        <taxon>Pseudomonadota</taxon>
        <taxon>Gammaproteobacteria</taxon>
        <taxon>Aeromonadales</taxon>
        <taxon>Aeromonadaceae</taxon>
        <taxon>Aeromonas</taxon>
    </lineage>
</organism>
<accession>A0A2T4MW36</accession>
<gene>
    <name evidence="1" type="ORF">DAA48_23250</name>
</gene>
<dbReference type="AlphaFoldDB" id="A0A2T4MW36"/>
<protein>
    <submittedName>
        <fullName evidence="1">Uncharacterized protein</fullName>
    </submittedName>
</protein>
<dbReference type="RefSeq" id="WP_107684941.1">
    <property type="nucleotide sequence ID" value="NZ_CAWQUB010000001.1"/>
</dbReference>
<dbReference type="EMBL" id="PZKL01000046">
    <property type="protein sequence ID" value="PTH78789.1"/>
    <property type="molecule type" value="Genomic_DNA"/>
</dbReference>